<feature type="domain" description="GFO/IDH/MocA-like oxidoreductase" evidence="2">
    <location>
        <begin position="158"/>
        <end position="225"/>
    </location>
</feature>
<dbReference type="GO" id="GO:0000166">
    <property type="term" value="F:nucleotide binding"/>
    <property type="evidence" value="ECO:0007669"/>
    <property type="project" value="InterPro"/>
</dbReference>
<comment type="caution">
    <text evidence="3">The sequence shown here is derived from an EMBL/GenBank/DDBJ whole genome shotgun (WGS) entry which is preliminary data.</text>
</comment>
<dbReference type="AlphaFoldDB" id="A0A2W1N918"/>
<dbReference type="Pfam" id="PF22725">
    <property type="entry name" value="GFO_IDH_MocA_C3"/>
    <property type="match status" value="1"/>
</dbReference>
<dbReference type="EMBL" id="NHRJ02000004">
    <property type="protein sequence ID" value="PZE21129.1"/>
    <property type="molecule type" value="Genomic_DNA"/>
</dbReference>
<dbReference type="SUPFAM" id="SSF55347">
    <property type="entry name" value="Glyceraldehyde-3-phosphate dehydrogenase-like, C-terminal domain"/>
    <property type="match status" value="1"/>
</dbReference>
<feature type="domain" description="Gfo/Idh/MocA-like oxidoreductase N-terminal" evidence="1">
    <location>
        <begin position="1"/>
        <end position="118"/>
    </location>
</feature>
<dbReference type="OrthoDB" id="9815825at2"/>
<evidence type="ECO:0000259" key="1">
    <source>
        <dbReference type="Pfam" id="PF01408"/>
    </source>
</evidence>
<sequence length="322" mass="36151">MRVGVIGTGVMGGNHVRAYASLKDRCTLVGIYDINYERASQIAQQYGTAAFHSLEDLLQNVDAVSITVPTSSHFSVGSQCLDYRVHILVEKPITDTIDNAKKLIQKAAMAQVVLQAGHIELFNPTIRTLKSILSSEQVIAFDIHRMGPLEPRNKKLDVVQDLMIHDIYILPYLLGEQVDQIYALGWSYDNVRKHVSALLRFKSGVVGQLTASQVTEEKVRTVRVITRDAFIQANLLDSKILISRSTNFFMKQASAGYIQQNIVEKVVVPAEEPLRMQLIHFIDCIKKKTKPMVSGEDGLEALIMTEKIRRVLRNVERKVNHG</sequence>
<reference evidence="3" key="1">
    <citation type="submission" date="2018-06" db="EMBL/GenBank/DDBJ databases">
        <title>Paenibacillus xerothermodurans sp. nov. an extremely dry heat resistant spore forming bacterium isolated from the soil of Cape Canaveral, Florida.</title>
        <authorList>
            <person name="Seuylemezian A."/>
            <person name="Kaur N."/>
            <person name="Patil P."/>
            <person name="Patil P."/>
            <person name="Mayilraj S."/>
            <person name="Vaishampayan P."/>
        </authorList>
    </citation>
    <scope>NUCLEOTIDE SEQUENCE [LARGE SCALE GENOMIC DNA]</scope>
    <source>
        <strain evidence="3">ATCC 27380</strain>
    </source>
</reference>
<proteinExistence type="predicted"/>
<evidence type="ECO:0000313" key="4">
    <source>
        <dbReference type="Proteomes" id="UP000214746"/>
    </source>
</evidence>
<keyword evidence="4" id="KW-1185">Reference proteome</keyword>
<evidence type="ECO:0000313" key="3">
    <source>
        <dbReference type="EMBL" id="PZE21129.1"/>
    </source>
</evidence>
<dbReference type="PANTHER" id="PTHR43377">
    <property type="entry name" value="BILIVERDIN REDUCTASE A"/>
    <property type="match status" value="1"/>
</dbReference>
<dbReference type="InterPro" id="IPR000683">
    <property type="entry name" value="Gfo/Idh/MocA-like_OxRdtase_N"/>
</dbReference>
<accession>A0A2W1N918</accession>
<evidence type="ECO:0000259" key="2">
    <source>
        <dbReference type="Pfam" id="PF22725"/>
    </source>
</evidence>
<dbReference type="Gene3D" id="3.30.360.10">
    <property type="entry name" value="Dihydrodipicolinate Reductase, domain 2"/>
    <property type="match status" value="1"/>
</dbReference>
<dbReference type="RefSeq" id="WP_089199985.1">
    <property type="nucleotide sequence ID" value="NZ_NHRJ02000004.1"/>
</dbReference>
<dbReference type="Proteomes" id="UP000214746">
    <property type="component" value="Unassembled WGS sequence"/>
</dbReference>
<dbReference type="SUPFAM" id="SSF51735">
    <property type="entry name" value="NAD(P)-binding Rossmann-fold domains"/>
    <property type="match status" value="1"/>
</dbReference>
<dbReference type="Pfam" id="PF01408">
    <property type="entry name" value="GFO_IDH_MocA"/>
    <property type="match status" value="1"/>
</dbReference>
<name>A0A2W1N918_PAEXE</name>
<dbReference type="InterPro" id="IPR036291">
    <property type="entry name" value="NAD(P)-bd_dom_sf"/>
</dbReference>
<dbReference type="InterPro" id="IPR055170">
    <property type="entry name" value="GFO_IDH_MocA-like_dom"/>
</dbReference>
<gene>
    <name evidence="3" type="ORF">CBW46_010660</name>
</gene>
<protein>
    <submittedName>
        <fullName evidence="3">Gfo/Idh/MocA family oxidoreductase</fullName>
    </submittedName>
</protein>
<dbReference type="InterPro" id="IPR051450">
    <property type="entry name" value="Gfo/Idh/MocA_Oxidoreductases"/>
</dbReference>
<organism evidence="3 4">
    <name type="scientific">Paenibacillus xerothermodurans</name>
    <dbReference type="NCBI Taxonomy" id="1977292"/>
    <lineage>
        <taxon>Bacteria</taxon>
        <taxon>Bacillati</taxon>
        <taxon>Bacillota</taxon>
        <taxon>Bacilli</taxon>
        <taxon>Bacillales</taxon>
        <taxon>Paenibacillaceae</taxon>
        <taxon>Paenibacillus</taxon>
    </lineage>
</organism>
<dbReference type="Gene3D" id="3.40.50.720">
    <property type="entry name" value="NAD(P)-binding Rossmann-like Domain"/>
    <property type="match status" value="1"/>
</dbReference>
<dbReference type="PANTHER" id="PTHR43377:SF1">
    <property type="entry name" value="BILIVERDIN REDUCTASE A"/>
    <property type="match status" value="1"/>
</dbReference>